<organism evidence="3 4">
    <name type="scientific">Daphnia magna</name>
    <dbReference type="NCBI Taxonomy" id="35525"/>
    <lineage>
        <taxon>Eukaryota</taxon>
        <taxon>Metazoa</taxon>
        <taxon>Ecdysozoa</taxon>
        <taxon>Arthropoda</taxon>
        <taxon>Crustacea</taxon>
        <taxon>Branchiopoda</taxon>
        <taxon>Diplostraca</taxon>
        <taxon>Cladocera</taxon>
        <taxon>Anomopoda</taxon>
        <taxon>Daphniidae</taxon>
        <taxon>Daphnia</taxon>
    </lineage>
</organism>
<evidence type="ECO:0000313" key="4">
    <source>
        <dbReference type="Proteomes" id="UP001234178"/>
    </source>
</evidence>
<feature type="region of interest" description="Disordered" evidence="2">
    <location>
        <begin position="123"/>
        <end position="152"/>
    </location>
</feature>
<accession>A0ABR0BA64</accession>
<feature type="compositionally biased region" description="Basic and acidic residues" evidence="2">
    <location>
        <begin position="180"/>
        <end position="191"/>
    </location>
</feature>
<evidence type="ECO:0000313" key="3">
    <source>
        <dbReference type="EMBL" id="KAK4045464.1"/>
    </source>
</evidence>
<feature type="compositionally biased region" description="Basic residues" evidence="2">
    <location>
        <begin position="254"/>
        <end position="265"/>
    </location>
</feature>
<feature type="region of interest" description="Disordered" evidence="2">
    <location>
        <begin position="86"/>
        <end position="106"/>
    </location>
</feature>
<feature type="compositionally biased region" description="Basic and acidic residues" evidence="2">
    <location>
        <begin position="833"/>
        <end position="843"/>
    </location>
</feature>
<dbReference type="PANTHER" id="PTHR31088:SF6">
    <property type="entry name" value="PHAGE SHOCK PROTEIN A"/>
    <property type="match status" value="1"/>
</dbReference>
<proteinExistence type="inferred from homology"/>
<comment type="caution">
    <text evidence="3">The sequence shown here is derived from an EMBL/GenBank/DDBJ whole genome shotgun (WGS) entry which is preliminary data.</text>
</comment>
<feature type="region of interest" description="Disordered" evidence="2">
    <location>
        <begin position="763"/>
        <end position="852"/>
    </location>
</feature>
<evidence type="ECO:0000256" key="2">
    <source>
        <dbReference type="SAM" id="MobiDB-lite"/>
    </source>
</evidence>
<feature type="compositionally biased region" description="Basic residues" evidence="2">
    <location>
        <begin position="941"/>
        <end position="955"/>
    </location>
</feature>
<dbReference type="EMBL" id="JAOYFB010000044">
    <property type="protein sequence ID" value="KAK4045464.1"/>
    <property type="molecule type" value="Genomic_DNA"/>
</dbReference>
<dbReference type="InterPro" id="IPR007157">
    <property type="entry name" value="PspA_VIPP1"/>
</dbReference>
<keyword evidence="4" id="KW-1185">Reference proteome</keyword>
<evidence type="ECO:0000256" key="1">
    <source>
        <dbReference type="ARBA" id="ARBA00043985"/>
    </source>
</evidence>
<feature type="compositionally biased region" description="Low complexity" evidence="2">
    <location>
        <begin position="796"/>
        <end position="808"/>
    </location>
</feature>
<dbReference type="Pfam" id="PF04012">
    <property type="entry name" value="PspA_IM30"/>
    <property type="match status" value="1"/>
</dbReference>
<dbReference type="PANTHER" id="PTHR31088">
    <property type="entry name" value="MEMBRANE-ASSOCIATED PROTEIN VIPP1, CHLOROPLASTIC"/>
    <property type="match status" value="1"/>
</dbReference>
<name>A0ABR0BA64_9CRUS</name>
<gene>
    <name evidence="3" type="ORF">OUZ56_033088</name>
</gene>
<reference evidence="3 4" key="1">
    <citation type="journal article" date="2023" name="Nucleic Acids Res.">
        <title>The hologenome of Daphnia magna reveals possible DNA methylation and microbiome-mediated evolution of the host genome.</title>
        <authorList>
            <person name="Chaturvedi A."/>
            <person name="Li X."/>
            <person name="Dhandapani V."/>
            <person name="Marshall H."/>
            <person name="Kissane S."/>
            <person name="Cuenca-Cambronero M."/>
            <person name="Asole G."/>
            <person name="Calvet F."/>
            <person name="Ruiz-Romero M."/>
            <person name="Marangio P."/>
            <person name="Guigo R."/>
            <person name="Rago D."/>
            <person name="Mirbahai L."/>
            <person name="Eastwood N."/>
            <person name="Colbourne J.K."/>
            <person name="Zhou J."/>
            <person name="Mallon E."/>
            <person name="Orsini L."/>
        </authorList>
    </citation>
    <scope>NUCLEOTIDE SEQUENCE [LARGE SCALE GENOMIC DNA]</scope>
    <source>
        <strain evidence="3">LRV0_1</strain>
    </source>
</reference>
<protein>
    <submittedName>
        <fullName evidence="3">Uncharacterized protein</fullName>
    </submittedName>
</protein>
<feature type="compositionally biased region" description="Basic residues" evidence="2">
    <location>
        <begin position="282"/>
        <end position="299"/>
    </location>
</feature>
<feature type="region of interest" description="Disordered" evidence="2">
    <location>
        <begin position="241"/>
        <end position="302"/>
    </location>
</feature>
<sequence>MGKVISSNVNSLLDKAEDDEKLVHLSLDEMKEQLKAARQEVVSAVAVDKQLKKRSAELEAEAEKWDKRAELALRTGDEALAREALKQKKRARTEADNAEKARGEARDHALKLKAELERMEAKHEELSMRKGTLVSRAQQTRQADENGSGGSAFANFKALEEKIEGREQEGLAMAEVEAALKDGPSDRDLDAKTAGTAPSRSLRPNGSARLGGRRTCAWTFSRDASSERGERRGWGRARRRVCLPRGDAGSGRRPPPRWRRDRSRRGPLCQRRLPGAWNPGARPRRPPLRRDPRARHRPRDARPLRETLVDPVLVDTGVFCTLGSRARKIDGVLVRGGRLDAGQPLPLLPSQRARRIKNPSFVTVGDIRTLLAKPAALSVLRANRGSGGTRVLAELAGQIAPVPSLLVTPAFSGLEPLGALRHAFLRAGGMQLATNLHDEALELEELLRGNGSAPEAAGNLVAKVLGAANQDGLRPALLLDDAENIDAATLDVLARAAILHRLNLVARLENDVHPPPALATMPQGALFTVGPLGPRRAETLVQNFVARPLDEAARLRYVRRGGGQPRGIAEAIAHAFFSGGRSGGSARLRADRSEPSVRWTKRRVRLEDETTCGILAILSLLGGQAELSLVEAISAEIGHPAAARDASIVRLRENRWMTVPKGGIVALRARSYLAVGAAIVSEELRTKILDIAATRLLARPGALSRVEAAACLARSGNGRRAAEVALEASREVATVGLDPTPLVAFARTCDPTCEEEARRAILSSIPEPFSQPPAPIRRTPPPPSSDRDGPTLIQTAPVSHVPVSPAAPRFLEPPPRIDATRPDQRRLSNPFHDAIRSSPRGERPVPAAAQARPVAPIEDGAALRKRLKRLVKESLLDADLVALERWIEALRASGGARTYIDRLRALACTRRGDTDEALRLLRRARSVVTPERGTGAGCTHSRPRPRPVRSRSRGARRGDGCPRGRPSS</sequence>
<feature type="region of interest" description="Disordered" evidence="2">
    <location>
        <begin position="928"/>
        <end position="968"/>
    </location>
</feature>
<feature type="compositionally biased region" description="Pro residues" evidence="2">
    <location>
        <begin position="769"/>
        <end position="784"/>
    </location>
</feature>
<feature type="region of interest" description="Disordered" evidence="2">
    <location>
        <begin position="180"/>
        <end position="214"/>
    </location>
</feature>
<dbReference type="Proteomes" id="UP001234178">
    <property type="component" value="Unassembled WGS sequence"/>
</dbReference>
<comment type="similarity">
    <text evidence="1">Belongs to the PspA/Vipp/IM30 family.</text>
</comment>